<evidence type="ECO:0000259" key="8">
    <source>
        <dbReference type="PROSITE" id="PS51900"/>
    </source>
</evidence>
<dbReference type="RefSeq" id="WP_270075292.1">
    <property type="nucleotide sequence ID" value="NZ_JAJAQC010000106.1"/>
</dbReference>
<dbReference type="CDD" id="cd01189">
    <property type="entry name" value="INT_ICEBs1_C_like"/>
    <property type="match status" value="1"/>
</dbReference>
<dbReference type="InterPro" id="IPR011010">
    <property type="entry name" value="DNA_brk_join_enz"/>
</dbReference>
<dbReference type="Pfam" id="PF14659">
    <property type="entry name" value="Phage_int_SAM_3"/>
    <property type="match status" value="1"/>
</dbReference>
<dbReference type="Proteomes" id="UP001140076">
    <property type="component" value="Unassembled WGS sequence"/>
</dbReference>
<dbReference type="PROSITE" id="PS51898">
    <property type="entry name" value="TYR_RECOMBINASE"/>
    <property type="match status" value="1"/>
</dbReference>
<comment type="caution">
    <text evidence="9">The sequence shown here is derived from an EMBL/GenBank/DDBJ whole genome shotgun (WGS) entry which is preliminary data.</text>
</comment>
<organism evidence="9 10">
    <name type="scientific">Streptomonospora mangrovi</name>
    <dbReference type="NCBI Taxonomy" id="2883123"/>
    <lineage>
        <taxon>Bacteria</taxon>
        <taxon>Bacillati</taxon>
        <taxon>Actinomycetota</taxon>
        <taxon>Actinomycetes</taxon>
        <taxon>Streptosporangiales</taxon>
        <taxon>Nocardiopsidaceae</taxon>
        <taxon>Streptomonospora</taxon>
    </lineage>
</organism>
<evidence type="ECO:0000256" key="5">
    <source>
        <dbReference type="PROSITE-ProRule" id="PRU01248"/>
    </source>
</evidence>
<dbReference type="PANTHER" id="PTHR30349">
    <property type="entry name" value="PHAGE INTEGRASE-RELATED"/>
    <property type="match status" value="1"/>
</dbReference>
<comment type="similarity">
    <text evidence="1">Belongs to the 'phage' integrase family.</text>
</comment>
<dbReference type="GO" id="GO:0006310">
    <property type="term" value="P:DNA recombination"/>
    <property type="evidence" value="ECO:0007669"/>
    <property type="project" value="UniProtKB-KW"/>
</dbReference>
<evidence type="ECO:0000313" key="9">
    <source>
        <dbReference type="EMBL" id="MDA0568063.1"/>
    </source>
</evidence>
<name>A0A9X3SGQ0_9ACTN</name>
<dbReference type="AlphaFoldDB" id="A0A9X3SGQ0"/>
<dbReference type="PROSITE" id="PS51900">
    <property type="entry name" value="CB"/>
    <property type="match status" value="1"/>
</dbReference>
<sequence>MPGEKKRTFGNIRQMASGRFQARYRGPDGRLQSAPTTFATKKAAQRWLTLKEAEIAQGDWFDPDAGALLFHHYAVEWMEQRHLTRKTESTYEVLIRLHLDPEFGDMLLKDIKESHVRKWRAERLKDATKRGQVPKAYRLMRAIMNTAVRDKLIRENPCNIEGAGKEDTQERPVLSVAEVFKLADAIKPRYRALVLLATFGSLRWGELAGLRRRYLDLDARTVTVRETAYDVGELLVGKPKSRAGARTVTLPELIIDDLRRHLRDYAAPGPDGFVFVGVKGNQLRRANFSKYWAEACAAVGLEGVHVHDLRHTGNTYAAEAGASLRELMDRMGHSSTRAALIYMHARDNRARDIADALGKRAAEELGRLGDAGGGRDDEDGDDDPPLVGARP</sequence>
<protein>
    <submittedName>
        <fullName evidence="9">Site-specific integrase</fullName>
    </submittedName>
</protein>
<dbReference type="EMBL" id="JAJAQC010000106">
    <property type="protein sequence ID" value="MDA0568063.1"/>
    <property type="molecule type" value="Genomic_DNA"/>
</dbReference>
<evidence type="ECO:0000313" key="10">
    <source>
        <dbReference type="Proteomes" id="UP001140076"/>
    </source>
</evidence>
<dbReference type="PANTHER" id="PTHR30349:SF64">
    <property type="entry name" value="PROPHAGE INTEGRASE INTD-RELATED"/>
    <property type="match status" value="1"/>
</dbReference>
<dbReference type="Gene3D" id="1.10.150.130">
    <property type="match status" value="1"/>
</dbReference>
<dbReference type="InterPro" id="IPR010998">
    <property type="entry name" value="Integrase_recombinase_N"/>
</dbReference>
<feature type="domain" description="Core-binding (CB)" evidence="8">
    <location>
        <begin position="68"/>
        <end position="148"/>
    </location>
</feature>
<dbReference type="Pfam" id="PF00589">
    <property type="entry name" value="Phage_integrase"/>
    <property type="match status" value="1"/>
</dbReference>
<dbReference type="InterPro" id="IPR004107">
    <property type="entry name" value="Integrase_SAM-like_N"/>
</dbReference>
<dbReference type="GO" id="GO:0003677">
    <property type="term" value="F:DNA binding"/>
    <property type="evidence" value="ECO:0007669"/>
    <property type="project" value="UniProtKB-UniRule"/>
</dbReference>
<dbReference type="Pfam" id="PF26003">
    <property type="entry name" value="Integrase_N_phage"/>
    <property type="match status" value="1"/>
</dbReference>
<dbReference type="InterPro" id="IPR050090">
    <property type="entry name" value="Tyrosine_recombinase_XerCD"/>
</dbReference>
<evidence type="ECO:0000256" key="6">
    <source>
        <dbReference type="SAM" id="MobiDB-lite"/>
    </source>
</evidence>
<keyword evidence="4" id="KW-0233">DNA recombination</keyword>
<keyword evidence="10" id="KW-1185">Reference proteome</keyword>
<dbReference type="SUPFAM" id="SSF56349">
    <property type="entry name" value="DNA breaking-rejoining enzymes"/>
    <property type="match status" value="1"/>
</dbReference>
<accession>A0A9X3SGQ0</accession>
<dbReference type="Gene3D" id="1.10.443.10">
    <property type="entry name" value="Intergrase catalytic core"/>
    <property type="match status" value="1"/>
</dbReference>
<dbReference type="InterPro" id="IPR058717">
    <property type="entry name" value="Phage_L5_Integrase_N"/>
</dbReference>
<reference evidence="9" key="1">
    <citation type="submission" date="2021-10" db="EMBL/GenBank/DDBJ databases">
        <title>Streptomonospora sp. nov., isolated from mangrove soil.</title>
        <authorList>
            <person name="Chen X."/>
            <person name="Ge X."/>
            <person name="Liu W."/>
        </authorList>
    </citation>
    <scope>NUCLEOTIDE SEQUENCE</scope>
    <source>
        <strain evidence="9">S1-112</strain>
    </source>
</reference>
<evidence type="ECO:0000256" key="4">
    <source>
        <dbReference type="ARBA" id="ARBA00023172"/>
    </source>
</evidence>
<evidence type="ECO:0000259" key="7">
    <source>
        <dbReference type="PROSITE" id="PS51898"/>
    </source>
</evidence>
<feature type="domain" description="Tyr recombinase" evidence="7">
    <location>
        <begin position="169"/>
        <end position="355"/>
    </location>
</feature>
<evidence type="ECO:0000256" key="3">
    <source>
        <dbReference type="ARBA" id="ARBA00023125"/>
    </source>
</evidence>
<keyword evidence="3 5" id="KW-0238">DNA-binding</keyword>
<evidence type="ECO:0000256" key="2">
    <source>
        <dbReference type="ARBA" id="ARBA00022908"/>
    </source>
</evidence>
<dbReference type="InterPro" id="IPR002104">
    <property type="entry name" value="Integrase_catalytic"/>
</dbReference>
<proteinExistence type="inferred from homology"/>
<evidence type="ECO:0000256" key="1">
    <source>
        <dbReference type="ARBA" id="ARBA00008857"/>
    </source>
</evidence>
<keyword evidence="2" id="KW-0229">DNA integration</keyword>
<dbReference type="GO" id="GO:0015074">
    <property type="term" value="P:DNA integration"/>
    <property type="evidence" value="ECO:0007669"/>
    <property type="project" value="UniProtKB-KW"/>
</dbReference>
<dbReference type="InterPro" id="IPR013762">
    <property type="entry name" value="Integrase-like_cat_sf"/>
</dbReference>
<gene>
    <name evidence="9" type="ORF">LG943_27640</name>
</gene>
<dbReference type="InterPro" id="IPR044068">
    <property type="entry name" value="CB"/>
</dbReference>
<feature type="region of interest" description="Disordered" evidence="6">
    <location>
        <begin position="365"/>
        <end position="391"/>
    </location>
</feature>